<keyword evidence="3" id="KW-0547">Nucleotide-binding</keyword>
<dbReference type="InterPro" id="IPR000719">
    <property type="entry name" value="Prot_kinase_dom"/>
</dbReference>
<dbReference type="PIRSF" id="PIRSF000654">
    <property type="entry name" value="Integrin-linked_kinase"/>
    <property type="match status" value="1"/>
</dbReference>
<comment type="caution">
    <text evidence="7">The sequence shown here is derived from an EMBL/GenBank/DDBJ whole genome shotgun (WGS) entry which is preliminary data.</text>
</comment>
<proteinExistence type="predicted"/>
<organism evidence="7 8">
    <name type="scientific">Streblomastix strix</name>
    <dbReference type="NCBI Taxonomy" id="222440"/>
    <lineage>
        <taxon>Eukaryota</taxon>
        <taxon>Metamonada</taxon>
        <taxon>Preaxostyla</taxon>
        <taxon>Oxymonadida</taxon>
        <taxon>Streblomastigidae</taxon>
        <taxon>Streblomastix</taxon>
    </lineage>
</organism>
<dbReference type="InterPro" id="IPR008271">
    <property type="entry name" value="Ser/Thr_kinase_AS"/>
</dbReference>
<feature type="domain" description="Protein kinase" evidence="6">
    <location>
        <begin position="7"/>
        <end position="284"/>
    </location>
</feature>
<dbReference type="AlphaFoldDB" id="A0A5J4W851"/>
<dbReference type="SMART" id="SM00220">
    <property type="entry name" value="S_TKc"/>
    <property type="match status" value="1"/>
</dbReference>
<keyword evidence="2" id="KW-0808">Transferase</keyword>
<dbReference type="Gene3D" id="1.10.510.10">
    <property type="entry name" value="Transferase(Phosphotransferase) domain 1"/>
    <property type="match status" value="1"/>
</dbReference>
<evidence type="ECO:0000313" key="7">
    <source>
        <dbReference type="EMBL" id="KAA6390763.1"/>
    </source>
</evidence>
<reference evidence="7 8" key="1">
    <citation type="submission" date="2019-03" db="EMBL/GenBank/DDBJ databases">
        <title>Single cell metagenomics reveals metabolic interactions within the superorganism composed of flagellate Streblomastix strix and complex community of Bacteroidetes bacteria on its surface.</title>
        <authorList>
            <person name="Treitli S.C."/>
            <person name="Kolisko M."/>
            <person name="Husnik F."/>
            <person name="Keeling P."/>
            <person name="Hampl V."/>
        </authorList>
    </citation>
    <scope>NUCLEOTIDE SEQUENCE [LARGE SCALE GENOMIC DNA]</scope>
    <source>
        <strain evidence="7">ST1C</strain>
    </source>
</reference>
<dbReference type="EMBL" id="SNRW01003115">
    <property type="protein sequence ID" value="KAA6390763.1"/>
    <property type="molecule type" value="Genomic_DNA"/>
</dbReference>
<evidence type="ECO:0000256" key="2">
    <source>
        <dbReference type="ARBA" id="ARBA00022679"/>
    </source>
</evidence>
<dbReference type="GO" id="GO:0004674">
    <property type="term" value="F:protein serine/threonine kinase activity"/>
    <property type="evidence" value="ECO:0007669"/>
    <property type="project" value="UniProtKB-EC"/>
</dbReference>
<dbReference type="PANTHER" id="PTHR43671">
    <property type="entry name" value="SERINE/THREONINE-PROTEIN KINASE NEK"/>
    <property type="match status" value="1"/>
</dbReference>
<dbReference type="OrthoDB" id="4062651at2759"/>
<dbReference type="InterPro" id="IPR050660">
    <property type="entry name" value="NEK_Ser/Thr_kinase"/>
</dbReference>
<evidence type="ECO:0000259" key="6">
    <source>
        <dbReference type="PROSITE" id="PS50011"/>
    </source>
</evidence>
<name>A0A5J4W851_9EUKA</name>
<dbReference type="SUPFAM" id="SSF56112">
    <property type="entry name" value="Protein kinase-like (PK-like)"/>
    <property type="match status" value="1"/>
</dbReference>
<dbReference type="GO" id="GO:0005524">
    <property type="term" value="F:ATP binding"/>
    <property type="evidence" value="ECO:0007669"/>
    <property type="project" value="UniProtKB-KW"/>
</dbReference>
<dbReference type="EC" id="2.7.11.1" evidence="1"/>
<evidence type="ECO:0000313" key="8">
    <source>
        <dbReference type="Proteomes" id="UP000324800"/>
    </source>
</evidence>
<accession>A0A5J4W851</accession>
<evidence type="ECO:0000256" key="4">
    <source>
        <dbReference type="ARBA" id="ARBA00022777"/>
    </source>
</evidence>
<keyword evidence="5" id="KW-0067">ATP-binding</keyword>
<dbReference type="InterPro" id="IPR011009">
    <property type="entry name" value="Kinase-like_dom_sf"/>
</dbReference>
<evidence type="ECO:0000256" key="3">
    <source>
        <dbReference type="ARBA" id="ARBA00022741"/>
    </source>
</evidence>
<dbReference type="Pfam" id="PF00069">
    <property type="entry name" value="Pkinase"/>
    <property type="match status" value="2"/>
</dbReference>
<evidence type="ECO:0000256" key="5">
    <source>
        <dbReference type="ARBA" id="ARBA00022840"/>
    </source>
</evidence>
<evidence type="ECO:0000256" key="1">
    <source>
        <dbReference type="ARBA" id="ARBA00012513"/>
    </source>
</evidence>
<protein>
    <recommendedName>
        <fullName evidence="1">non-specific serine/threonine protein kinase</fullName>
        <ecNumber evidence="1">2.7.11.1</ecNumber>
    </recommendedName>
</protein>
<dbReference type="Proteomes" id="UP000324800">
    <property type="component" value="Unassembled WGS sequence"/>
</dbReference>
<dbReference type="PROSITE" id="PS00108">
    <property type="entry name" value="PROTEIN_KINASE_ST"/>
    <property type="match status" value="1"/>
</dbReference>
<keyword evidence="4 7" id="KW-0418">Kinase</keyword>
<dbReference type="PROSITE" id="PS50011">
    <property type="entry name" value="PROTEIN_KINASE_DOM"/>
    <property type="match status" value="1"/>
</dbReference>
<sequence>MPKFSDYDIIRALGRGAFGTTFLVNEIATGKECVWKKMAITNDEDRRMAQSEVDMLQHVRGEFLVSFLGSFENQHEFFILTEYCDQGDLRKYMNSLKENGQQISEDKVWDILTQMVQALHSLHEMDIIHRDLKPENVFLTGPLQVKLGDFGLARIAYSTQYGYTHVGGTQIYFAPELLDDEDDDSGSGSDEDPNNLNYKPLNLVVQTKETDIFAVGEICYELITLKHPFASKKGKITNKRIKKCIPKSLPSHISESQRQVIMLMLNKDPIRRPTTGQLLTHPEINIFII</sequence>
<gene>
    <name evidence="7" type="ORF">EZS28_013712</name>
</gene>
<dbReference type="PANTHER" id="PTHR43671:SF13">
    <property type="entry name" value="SERINE_THREONINE-PROTEIN KINASE NEK2"/>
    <property type="match status" value="1"/>
</dbReference>